<keyword evidence="2" id="KW-1185">Reference proteome</keyword>
<proteinExistence type="predicted"/>
<dbReference type="InterPro" id="IPR011008">
    <property type="entry name" value="Dimeric_a/b-barrel"/>
</dbReference>
<reference evidence="1 2" key="1">
    <citation type="submission" date="2024-09" db="EMBL/GenBank/DDBJ databases">
        <authorList>
            <person name="Sun Q."/>
            <person name="Mori K."/>
        </authorList>
    </citation>
    <scope>NUCLEOTIDE SEQUENCE [LARGE SCALE GENOMIC DNA]</scope>
    <source>
        <strain evidence="1 2">TBRC 0563</strain>
    </source>
</reference>
<dbReference type="EMBL" id="JBHLZP010000025">
    <property type="protein sequence ID" value="MFB9831680.1"/>
    <property type="molecule type" value="Genomic_DNA"/>
</dbReference>
<evidence type="ECO:0008006" key="3">
    <source>
        <dbReference type="Google" id="ProtNLM"/>
    </source>
</evidence>
<gene>
    <name evidence="1" type="ORF">ACFFNX_05690</name>
</gene>
<evidence type="ECO:0000313" key="2">
    <source>
        <dbReference type="Proteomes" id="UP001589627"/>
    </source>
</evidence>
<dbReference type="Proteomes" id="UP001589627">
    <property type="component" value="Unassembled WGS sequence"/>
</dbReference>
<dbReference type="SUPFAM" id="SSF54909">
    <property type="entry name" value="Dimeric alpha+beta barrel"/>
    <property type="match status" value="1"/>
</dbReference>
<comment type="caution">
    <text evidence="1">The sequence shown here is derived from an EMBL/GenBank/DDBJ whole genome shotgun (WGS) entry which is preliminary data.</text>
</comment>
<accession>A0ABV5Y9H5</accession>
<organism evidence="1 2">
    <name type="scientific">Actinoallomurus acaciae</name>
    <dbReference type="NCBI Taxonomy" id="502577"/>
    <lineage>
        <taxon>Bacteria</taxon>
        <taxon>Bacillati</taxon>
        <taxon>Actinomycetota</taxon>
        <taxon>Actinomycetes</taxon>
        <taxon>Streptosporangiales</taxon>
        <taxon>Thermomonosporaceae</taxon>
        <taxon>Actinoallomurus</taxon>
    </lineage>
</organism>
<name>A0ABV5Y9H5_9ACTN</name>
<evidence type="ECO:0000313" key="1">
    <source>
        <dbReference type="EMBL" id="MFB9831680.1"/>
    </source>
</evidence>
<sequence length="208" mass="23858">MTAQQLSLVLTTPKEGMDDAYEDWVTNRHFDEALRIDGVIAVRGYRFVPQRDGDVPLYPDLAVYETDGSPVTPPEGPAEVTTWRYEGITEKRYDGDDRPLRDPHLFVVLTAPVEGLEEEFNAWYTDRHLGDVMKLADYRSAQRFSFVGGDEPLRPYLAFYDTDTTDVRATQRRLVEVVATPAMPFSPAIDREKSIGWYYRPVTERRTS</sequence>
<dbReference type="RefSeq" id="WP_378196259.1">
    <property type="nucleotide sequence ID" value="NZ_JBHLZP010000025.1"/>
</dbReference>
<protein>
    <recommendedName>
        <fullName evidence="3">EthD domain-containing protein</fullName>
    </recommendedName>
</protein>